<accession>A0A8D9FRL0</accession>
<proteinExistence type="predicted"/>
<organism evidence="1">
    <name type="scientific">uncultured marine phage</name>
    <dbReference type="NCBI Taxonomy" id="707152"/>
    <lineage>
        <taxon>Viruses</taxon>
        <taxon>environmental samples</taxon>
    </lineage>
</organism>
<sequence length="144" mass="17249">MKNKQIFVENLIDATKDGTVIWLIDKNYRHVTGTIKCNAKIDETLLRCDVHYNKDLSWDDQNGRTQIHIYDRVNINGNSLWIRESDYPSVREFDKYLYDKLVHPFLLIDKKDEDNNNFLGKLANKIGKSYFRERRLKRILKEKK</sequence>
<protein>
    <submittedName>
        <fullName evidence="1">Uncharacterized protein</fullName>
    </submittedName>
</protein>
<evidence type="ECO:0000313" key="1">
    <source>
        <dbReference type="EMBL" id="CAG7581789.1"/>
    </source>
</evidence>
<gene>
    <name evidence="1" type="ORF">SLAVMIC_01031</name>
</gene>
<reference evidence="1" key="1">
    <citation type="submission" date="2021-06" db="EMBL/GenBank/DDBJ databases">
        <authorList>
            <person name="Gannon L."/>
            <person name="Redgwell R T."/>
            <person name="Michniewski S."/>
            <person name="Harrison D C."/>
            <person name="Millard A."/>
        </authorList>
    </citation>
    <scope>NUCLEOTIDE SEQUENCE</scope>
</reference>
<name>A0A8D9FRL0_9VIRU</name>
<dbReference type="EMBL" id="OU342829">
    <property type="protein sequence ID" value="CAG7581789.1"/>
    <property type="molecule type" value="Genomic_DNA"/>
</dbReference>